<keyword evidence="3" id="KW-1185">Reference proteome</keyword>
<comment type="caution">
    <text evidence="2">The sequence shown here is derived from an EMBL/GenBank/DDBJ whole genome shotgun (WGS) entry which is preliminary data.</text>
</comment>
<keyword evidence="1" id="KW-0812">Transmembrane</keyword>
<evidence type="ECO:0000313" key="2">
    <source>
        <dbReference type="EMBL" id="GCE32171.1"/>
    </source>
</evidence>
<keyword evidence="1" id="KW-0472">Membrane</keyword>
<sequence>MNELERKEMPRDYTRAATLTLILYFFGYIPGLVVNIINLLSAVSAKNSYGYAPGLGCLAWLLVICGIGPVALFGLAYFILLHLY</sequence>
<name>A0A402BLE9_9CHLR</name>
<organism evidence="2 3">
    <name type="scientific">Dictyobacter alpinus</name>
    <dbReference type="NCBI Taxonomy" id="2014873"/>
    <lineage>
        <taxon>Bacteria</taxon>
        <taxon>Bacillati</taxon>
        <taxon>Chloroflexota</taxon>
        <taxon>Ktedonobacteria</taxon>
        <taxon>Ktedonobacterales</taxon>
        <taxon>Dictyobacteraceae</taxon>
        <taxon>Dictyobacter</taxon>
    </lineage>
</organism>
<reference evidence="3" key="1">
    <citation type="submission" date="2018-12" db="EMBL/GenBank/DDBJ databases">
        <title>Tengunoibacter tsumagoiensis gen. nov., sp. nov., Dictyobacter kobayashii sp. nov., D. alpinus sp. nov., and D. joshuensis sp. nov. and description of Dictyobacteraceae fam. nov. within the order Ktedonobacterales isolated from Tengu-no-mugimeshi.</title>
        <authorList>
            <person name="Wang C.M."/>
            <person name="Zheng Y."/>
            <person name="Sakai Y."/>
            <person name="Toyoda A."/>
            <person name="Minakuchi Y."/>
            <person name="Abe K."/>
            <person name="Yokota A."/>
            <person name="Yabe S."/>
        </authorList>
    </citation>
    <scope>NUCLEOTIDE SEQUENCE [LARGE SCALE GENOMIC DNA]</scope>
    <source>
        <strain evidence="3">Uno16</strain>
    </source>
</reference>
<dbReference type="Proteomes" id="UP000287171">
    <property type="component" value="Unassembled WGS sequence"/>
</dbReference>
<dbReference type="EMBL" id="BIFT01000003">
    <property type="protein sequence ID" value="GCE32171.1"/>
    <property type="molecule type" value="Genomic_DNA"/>
</dbReference>
<dbReference type="AlphaFoldDB" id="A0A402BLE9"/>
<proteinExistence type="predicted"/>
<keyword evidence="1" id="KW-1133">Transmembrane helix</keyword>
<feature type="transmembrane region" description="Helical" evidence="1">
    <location>
        <begin position="60"/>
        <end position="83"/>
    </location>
</feature>
<protein>
    <recommendedName>
        <fullName evidence="4">DUF4190 domain-containing protein</fullName>
    </recommendedName>
</protein>
<evidence type="ECO:0000313" key="3">
    <source>
        <dbReference type="Proteomes" id="UP000287171"/>
    </source>
</evidence>
<accession>A0A402BLE9</accession>
<evidence type="ECO:0000256" key="1">
    <source>
        <dbReference type="SAM" id="Phobius"/>
    </source>
</evidence>
<gene>
    <name evidence="2" type="ORF">KDA_76550</name>
</gene>
<feature type="transmembrane region" description="Helical" evidence="1">
    <location>
        <begin position="21"/>
        <end position="40"/>
    </location>
</feature>
<evidence type="ECO:0008006" key="4">
    <source>
        <dbReference type="Google" id="ProtNLM"/>
    </source>
</evidence>